<dbReference type="PANTHER" id="PTHR30371:SF0">
    <property type="entry name" value="SEC-INDEPENDENT PROTEIN TRANSLOCASE PROTEIN TATC, CHLOROPLASTIC-RELATED"/>
    <property type="match status" value="1"/>
</dbReference>
<keyword evidence="3 5" id="KW-1133">Transmembrane helix</keyword>
<keyword evidence="5" id="KW-0653">Protein transport</keyword>
<comment type="subcellular location">
    <subcellularLocation>
        <location evidence="5">Cell membrane</location>
        <topology evidence="5">Multi-pass membrane protein</topology>
    </subcellularLocation>
    <subcellularLocation>
        <location evidence="1">Membrane</location>
        <topology evidence="1">Multi-pass membrane protein</topology>
    </subcellularLocation>
</comment>
<feature type="transmembrane region" description="Helical" evidence="5">
    <location>
        <begin position="213"/>
        <end position="234"/>
    </location>
</feature>
<comment type="subunit">
    <text evidence="5">Forms a complex with TatA.</text>
</comment>
<keyword evidence="5" id="KW-1003">Cell membrane</keyword>
<sequence length="250" mass="29368">MQEESMTLVEHLSELRRRLIWVIVVLVIAMIGGFFAAIHLLEYFKSVPPASEIEWNAFSLWDGIQVYMQFAFIIALIVVLPFTLYQIWAFVRPGLREVERRATLRYIPFTVVMFLLGLAFAYFIVFKMAFMFTSSVNRSIGLTETYGIIQYFSFMFNILLPISLLFELPIVVMFLTKLRILTPPRLRKMRRYAYMILVIVGTVITPPDLISDILVIIPLILLYEFSVFLSGMIYRKQLERDRQWEEEFGD</sequence>
<evidence type="ECO:0000256" key="1">
    <source>
        <dbReference type="ARBA" id="ARBA00004141"/>
    </source>
</evidence>
<evidence type="ECO:0000313" key="7">
    <source>
        <dbReference type="Proteomes" id="UP001597120"/>
    </source>
</evidence>
<dbReference type="PRINTS" id="PR01840">
    <property type="entry name" value="TATCFAMILY"/>
</dbReference>
<gene>
    <name evidence="5 6" type="primary">tatC</name>
    <name evidence="6" type="ORF">ACFQ03_10305</name>
</gene>
<dbReference type="NCBIfam" id="TIGR00945">
    <property type="entry name" value="tatC"/>
    <property type="match status" value="1"/>
</dbReference>
<evidence type="ECO:0000313" key="6">
    <source>
        <dbReference type="EMBL" id="MFD0869542.1"/>
    </source>
</evidence>
<dbReference type="PROSITE" id="PS01218">
    <property type="entry name" value="TATC"/>
    <property type="match status" value="1"/>
</dbReference>
<evidence type="ECO:0000256" key="2">
    <source>
        <dbReference type="ARBA" id="ARBA00022692"/>
    </source>
</evidence>
<feature type="transmembrane region" description="Helical" evidence="5">
    <location>
        <begin position="148"/>
        <end position="172"/>
    </location>
</feature>
<dbReference type="Proteomes" id="UP001597120">
    <property type="component" value="Unassembled WGS sequence"/>
</dbReference>
<dbReference type="InterPro" id="IPR019820">
    <property type="entry name" value="Sec-indep_translocase_CS"/>
</dbReference>
<evidence type="ECO:0000256" key="5">
    <source>
        <dbReference type="HAMAP-Rule" id="MF_00902"/>
    </source>
</evidence>
<feature type="transmembrane region" description="Helical" evidence="5">
    <location>
        <begin position="192"/>
        <end position="207"/>
    </location>
</feature>
<feature type="transmembrane region" description="Helical" evidence="5">
    <location>
        <begin position="106"/>
        <end position="128"/>
    </location>
</feature>
<comment type="caution">
    <text evidence="6">The sequence shown here is derived from an EMBL/GenBank/DDBJ whole genome shotgun (WGS) entry which is preliminary data.</text>
</comment>
<dbReference type="PANTHER" id="PTHR30371">
    <property type="entry name" value="SEC-INDEPENDENT PROTEIN TRANSLOCASE PROTEIN TATC"/>
    <property type="match status" value="1"/>
</dbReference>
<feature type="transmembrane region" description="Helical" evidence="5">
    <location>
        <begin position="20"/>
        <end position="44"/>
    </location>
</feature>
<keyword evidence="5" id="KW-0811">Translocation</keyword>
<evidence type="ECO:0000256" key="4">
    <source>
        <dbReference type="ARBA" id="ARBA00023136"/>
    </source>
</evidence>
<dbReference type="InterPro" id="IPR002033">
    <property type="entry name" value="TatC"/>
</dbReference>
<comment type="similarity">
    <text evidence="5">Belongs to the TatC family.</text>
</comment>
<comment type="function">
    <text evidence="5">Part of the twin-arginine translocation (Tat) system that transports large folded proteins containing a characteristic twin-arginine motif in their signal peptide across membranes.</text>
</comment>
<protein>
    <recommendedName>
        <fullName evidence="5">Sec-independent protein translocase protein TatC</fullName>
    </recommendedName>
</protein>
<proteinExistence type="inferred from homology"/>
<keyword evidence="2 5" id="KW-0812">Transmembrane</keyword>
<feature type="transmembrane region" description="Helical" evidence="5">
    <location>
        <begin position="64"/>
        <end position="85"/>
    </location>
</feature>
<keyword evidence="7" id="KW-1185">Reference proteome</keyword>
<organism evidence="6 7">
    <name type="scientific">Paenibacillus residui</name>
    <dbReference type="NCBI Taxonomy" id="629724"/>
    <lineage>
        <taxon>Bacteria</taxon>
        <taxon>Bacillati</taxon>
        <taxon>Bacillota</taxon>
        <taxon>Bacilli</taxon>
        <taxon>Bacillales</taxon>
        <taxon>Paenibacillaceae</taxon>
        <taxon>Paenibacillus</taxon>
    </lineage>
</organism>
<accession>A0ABW3D7W2</accession>
<reference evidence="7" key="1">
    <citation type="journal article" date="2019" name="Int. J. Syst. Evol. Microbiol.">
        <title>The Global Catalogue of Microorganisms (GCM) 10K type strain sequencing project: providing services to taxonomists for standard genome sequencing and annotation.</title>
        <authorList>
            <consortium name="The Broad Institute Genomics Platform"/>
            <consortium name="The Broad Institute Genome Sequencing Center for Infectious Disease"/>
            <person name="Wu L."/>
            <person name="Ma J."/>
        </authorList>
    </citation>
    <scope>NUCLEOTIDE SEQUENCE [LARGE SCALE GENOMIC DNA]</scope>
    <source>
        <strain evidence="7">CCUG 57263</strain>
    </source>
</reference>
<dbReference type="EMBL" id="JBHTIU010000031">
    <property type="protein sequence ID" value="MFD0869542.1"/>
    <property type="molecule type" value="Genomic_DNA"/>
</dbReference>
<keyword evidence="5" id="KW-0813">Transport</keyword>
<keyword evidence="4 5" id="KW-0472">Membrane</keyword>
<dbReference type="HAMAP" id="MF_00902">
    <property type="entry name" value="TatC"/>
    <property type="match status" value="1"/>
</dbReference>
<evidence type="ECO:0000256" key="3">
    <source>
        <dbReference type="ARBA" id="ARBA00022989"/>
    </source>
</evidence>
<name>A0ABW3D7W2_9BACL</name>
<dbReference type="Pfam" id="PF00902">
    <property type="entry name" value="TatC"/>
    <property type="match status" value="1"/>
</dbReference>
<dbReference type="RefSeq" id="WP_144934564.1">
    <property type="nucleotide sequence ID" value="NZ_JBHTIU010000031.1"/>
</dbReference>